<dbReference type="Pfam" id="PF01497">
    <property type="entry name" value="Peripla_BP_2"/>
    <property type="match status" value="1"/>
</dbReference>
<dbReference type="PANTHER" id="PTHR30532">
    <property type="entry name" value="IRON III DICITRATE-BINDING PERIPLASMIC PROTEIN"/>
    <property type="match status" value="1"/>
</dbReference>
<protein>
    <submittedName>
        <fullName evidence="7">Fe(3+)-citrate-binding protein YfmC</fullName>
    </submittedName>
</protein>
<dbReference type="InterPro" id="IPR006311">
    <property type="entry name" value="TAT_signal"/>
</dbReference>
<dbReference type="PANTHER" id="PTHR30532:SF24">
    <property type="entry name" value="FERRIC ENTEROBACTIN-BINDING PERIPLASMIC PROTEIN FEPB"/>
    <property type="match status" value="1"/>
</dbReference>
<keyword evidence="3" id="KW-0813">Transport</keyword>
<feature type="signal peptide" evidence="5">
    <location>
        <begin position="1"/>
        <end position="25"/>
    </location>
</feature>
<evidence type="ECO:0000256" key="1">
    <source>
        <dbReference type="ARBA" id="ARBA00004196"/>
    </source>
</evidence>
<evidence type="ECO:0000256" key="5">
    <source>
        <dbReference type="SAM" id="SignalP"/>
    </source>
</evidence>
<proteinExistence type="inferred from homology"/>
<gene>
    <name evidence="7" type="primary">yfmC1</name>
    <name evidence="7" type="ORF">Nocox_13815</name>
</gene>
<feature type="chain" id="PRO_5045266197" evidence="5">
    <location>
        <begin position="26"/>
        <end position="339"/>
    </location>
</feature>
<name>A0ABX8U0W3_9ACTN</name>
<dbReference type="RefSeq" id="WP_020544384.1">
    <property type="nucleotide sequence ID" value="NZ_CP068985.1"/>
</dbReference>
<evidence type="ECO:0000256" key="2">
    <source>
        <dbReference type="ARBA" id="ARBA00008814"/>
    </source>
</evidence>
<sequence>MSGPVLARRGFLSATAGLAAALALAACGGGGTTAAPQGSAAPSGSAAPAQGWTFTDDRDKKLDLPKVPARIVAQVGSAAALWDFGVRPVGVFGPHKLKDGSKDPQVGNVDITQVQGLGNVWDEFNVEQYIALQPDLLVSNMYVKGTLWYVPEKSKDTIEQVAPTAGIMLTGKSATEVISRYEELARSLGADMAGVPEAKARMEAATQELAQFKDLKILMVSGGADAFWIVNPPEYPDIKHLTAAGLNVVTPEKVDEGGFFQTLSWENADEYEADVILYDTRTQALKPEEMMKKPTFAKLPAVKAGQLYPWSAEAPFSYQGYATFLEELVANLKKAKPLG</sequence>
<feature type="domain" description="Fe/B12 periplasmic-binding" evidence="6">
    <location>
        <begin position="69"/>
        <end position="339"/>
    </location>
</feature>
<accession>A0ABX8U0W3</accession>
<evidence type="ECO:0000256" key="3">
    <source>
        <dbReference type="ARBA" id="ARBA00022448"/>
    </source>
</evidence>
<dbReference type="Proteomes" id="UP000824681">
    <property type="component" value="Chromosome"/>
</dbReference>
<comment type="subcellular location">
    <subcellularLocation>
        <location evidence="1">Cell envelope</location>
    </subcellularLocation>
</comment>
<dbReference type="PROSITE" id="PS51318">
    <property type="entry name" value="TAT"/>
    <property type="match status" value="1"/>
</dbReference>
<evidence type="ECO:0000313" key="8">
    <source>
        <dbReference type="Proteomes" id="UP000824681"/>
    </source>
</evidence>
<reference evidence="7 8" key="1">
    <citation type="journal article" date="2021" name="ACS Chem. Biol.">
        <title>Genomic-Led Discovery of a Novel Glycopeptide Antibiotic by Nonomuraea coxensis DSM 45129.</title>
        <authorList>
            <person name="Yushchuk O."/>
            <person name="Vior N.M."/>
            <person name="Andreo-Vidal A."/>
            <person name="Berini F."/>
            <person name="Ruckert C."/>
            <person name="Busche T."/>
            <person name="Binda E."/>
            <person name="Kalinowski J."/>
            <person name="Truman A.W."/>
            <person name="Marinelli F."/>
        </authorList>
    </citation>
    <scope>NUCLEOTIDE SEQUENCE [LARGE SCALE GENOMIC DNA]</scope>
    <source>
        <strain evidence="7 8">DSM 45129</strain>
    </source>
</reference>
<evidence type="ECO:0000313" key="7">
    <source>
        <dbReference type="EMBL" id="QYC40379.1"/>
    </source>
</evidence>
<dbReference type="PROSITE" id="PS50983">
    <property type="entry name" value="FE_B12_PBP"/>
    <property type="match status" value="1"/>
</dbReference>
<comment type="similarity">
    <text evidence="2">Belongs to the bacterial solute-binding protein 8 family.</text>
</comment>
<organism evidence="7 8">
    <name type="scientific">Nonomuraea coxensis DSM 45129</name>
    <dbReference type="NCBI Taxonomy" id="1122611"/>
    <lineage>
        <taxon>Bacteria</taxon>
        <taxon>Bacillati</taxon>
        <taxon>Actinomycetota</taxon>
        <taxon>Actinomycetes</taxon>
        <taxon>Streptosporangiales</taxon>
        <taxon>Streptosporangiaceae</taxon>
        <taxon>Nonomuraea</taxon>
    </lineage>
</organism>
<dbReference type="Gene3D" id="3.40.50.1980">
    <property type="entry name" value="Nitrogenase molybdenum iron protein domain"/>
    <property type="match status" value="2"/>
</dbReference>
<dbReference type="InterPro" id="IPR051313">
    <property type="entry name" value="Bact_iron-sidero_bind"/>
</dbReference>
<keyword evidence="8" id="KW-1185">Reference proteome</keyword>
<keyword evidence="4 5" id="KW-0732">Signal</keyword>
<dbReference type="InterPro" id="IPR002491">
    <property type="entry name" value="ABC_transptr_periplasmic_BD"/>
</dbReference>
<evidence type="ECO:0000256" key="4">
    <source>
        <dbReference type="ARBA" id="ARBA00022729"/>
    </source>
</evidence>
<dbReference type="EMBL" id="CP068985">
    <property type="protein sequence ID" value="QYC40379.1"/>
    <property type="molecule type" value="Genomic_DNA"/>
</dbReference>
<dbReference type="SUPFAM" id="SSF53807">
    <property type="entry name" value="Helical backbone' metal receptor"/>
    <property type="match status" value="1"/>
</dbReference>
<evidence type="ECO:0000259" key="6">
    <source>
        <dbReference type="PROSITE" id="PS50983"/>
    </source>
</evidence>